<reference evidence="1 2" key="1">
    <citation type="submission" date="2019-02" db="EMBL/GenBank/DDBJ databases">
        <title>Closed genome of Sporomusa termitida DSM 4440.</title>
        <authorList>
            <person name="Poehlein A."/>
            <person name="Daniel R."/>
        </authorList>
    </citation>
    <scope>NUCLEOTIDE SEQUENCE [LARGE SCALE GENOMIC DNA]</scope>
    <source>
        <strain evidence="1 2">DSM 4440</strain>
    </source>
</reference>
<dbReference type="AlphaFoldDB" id="A0A517E082"/>
<organism evidence="1 2">
    <name type="scientific">Sporomusa termitida</name>
    <dbReference type="NCBI Taxonomy" id="2377"/>
    <lineage>
        <taxon>Bacteria</taxon>
        <taxon>Bacillati</taxon>
        <taxon>Bacillota</taxon>
        <taxon>Negativicutes</taxon>
        <taxon>Selenomonadales</taxon>
        <taxon>Sporomusaceae</taxon>
        <taxon>Sporomusa</taxon>
    </lineage>
</organism>
<gene>
    <name evidence="1" type="ORF">SPTER_44650</name>
</gene>
<name>A0A517E082_9FIRM</name>
<sequence>MISFVAVSGLNLKDRNQRNKHLKLLTIINTSTLSLPKTRKKSSINYIDNFPFLLQQMDLRPAEVHLPVVAKTDSYVLAGTVPLLQPIYSPFTSYANIIYQ</sequence>
<evidence type="ECO:0000313" key="1">
    <source>
        <dbReference type="EMBL" id="QDR83011.1"/>
    </source>
</evidence>
<dbReference type="KEGG" id="sted:SPTER_44650"/>
<evidence type="ECO:0000313" key="2">
    <source>
        <dbReference type="Proteomes" id="UP000320776"/>
    </source>
</evidence>
<keyword evidence="2" id="KW-1185">Reference proteome</keyword>
<accession>A0A517E082</accession>
<proteinExistence type="predicted"/>
<dbReference type="Proteomes" id="UP000320776">
    <property type="component" value="Chromosome"/>
</dbReference>
<dbReference type="EMBL" id="CP036259">
    <property type="protein sequence ID" value="QDR83011.1"/>
    <property type="molecule type" value="Genomic_DNA"/>
</dbReference>
<protein>
    <submittedName>
        <fullName evidence="1">Uncharacterized protein</fullName>
    </submittedName>
</protein>